<dbReference type="Pfam" id="PF01336">
    <property type="entry name" value="tRNA_anti-codon"/>
    <property type="match status" value="1"/>
</dbReference>
<dbReference type="SUPFAM" id="SSF55681">
    <property type="entry name" value="Class II aaRS and biotin synthetases"/>
    <property type="match status" value="1"/>
</dbReference>
<keyword evidence="12" id="KW-1185">Reference proteome</keyword>
<proteinExistence type="inferred from homology"/>
<evidence type="ECO:0000256" key="7">
    <source>
        <dbReference type="ARBA" id="ARBA00048573"/>
    </source>
</evidence>
<dbReference type="InterPro" id="IPR045864">
    <property type="entry name" value="aa-tRNA-synth_II/BPL/LPL"/>
</dbReference>
<dbReference type="PROSITE" id="PS50862">
    <property type="entry name" value="AA_TRNA_LIGASE_II"/>
    <property type="match status" value="1"/>
</dbReference>
<dbReference type="OrthoDB" id="9801152at2"/>
<keyword evidence="8" id="KW-0648">Protein biosynthesis</keyword>
<dbReference type="HAMAP" id="MF_00252">
    <property type="entry name" value="Lys_tRNA_synth_class2"/>
    <property type="match status" value="1"/>
</dbReference>
<feature type="binding site" evidence="8">
    <location>
        <position position="447"/>
    </location>
    <ligand>
        <name>Mg(2+)</name>
        <dbReference type="ChEBI" id="CHEBI:18420"/>
        <label>2</label>
    </ligand>
</feature>
<dbReference type="PANTHER" id="PTHR42918">
    <property type="entry name" value="LYSYL-TRNA SYNTHETASE"/>
    <property type="match status" value="1"/>
</dbReference>
<dbReference type="GO" id="GO:0004824">
    <property type="term" value="F:lysine-tRNA ligase activity"/>
    <property type="evidence" value="ECO:0007669"/>
    <property type="project" value="UniProtKB-UniRule"/>
</dbReference>
<evidence type="ECO:0000313" key="11">
    <source>
        <dbReference type="EMBL" id="RSZ65103.1"/>
    </source>
</evidence>
<keyword evidence="2 8" id="KW-0479">Metal-binding</keyword>
<keyword evidence="1 8" id="KW-0436">Ligase</keyword>
<protein>
    <recommendedName>
        <fullName evidence="8">Lysine--tRNA ligase</fullName>
        <ecNumber evidence="8">6.1.1.6</ecNumber>
    </recommendedName>
    <alternativeName>
        <fullName evidence="8">Lysyl-tRNA synthetase</fullName>
        <shortName evidence="8">LysRS</shortName>
    </alternativeName>
</protein>
<keyword evidence="6 8" id="KW-0030">Aminoacyl-tRNA synthetase</keyword>
<dbReference type="GO" id="GO:0000287">
    <property type="term" value="F:magnesium ion binding"/>
    <property type="evidence" value="ECO:0007669"/>
    <property type="project" value="UniProtKB-UniRule"/>
</dbReference>
<feature type="binding site" evidence="8">
    <location>
        <position position="440"/>
    </location>
    <ligand>
        <name>Mg(2+)</name>
        <dbReference type="ChEBI" id="CHEBI:18420"/>
        <label>1</label>
    </ligand>
</feature>
<keyword evidence="5 8" id="KW-0460">Magnesium</keyword>
<dbReference type="InterPro" id="IPR002313">
    <property type="entry name" value="Lys-tRNA-ligase_II"/>
</dbReference>
<dbReference type="GO" id="GO:0005829">
    <property type="term" value="C:cytosol"/>
    <property type="evidence" value="ECO:0007669"/>
    <property type="project" value="TreeGrafter"/>
</dbReference>
<evidence type="ECO:0000256" key="1">
    <source>
        <dbReference type="ARBA" id="ARBA00022598"/>
    </source>
</evidence>
<comment type="caution">
    <text evidence="11">The sequence shown here is derived from an EMBL/GenBank/DDBJ whole genome shotgun (WGS) entry which is preliminary data.</text>
</comment>
<dbReference type="InterPro" id="IPR018149">
    <property type="entry name" value="Lys-tRNA-synth_II_C"/>
</dbReference>
<dbReference type="GO" id="GO:0005524">
    <property type="term" value="F:ATP binding"/>
    <property type="evidence" value="ECO:0007669"/>
    <property type="project" value="UniProtKB-UniRule"/>
</dbReference>
<dbReference type="EC" id="6.1.1.6" evidence="8"/>
<evidence type="ECO:0000256" key="8">
    <source>
        <dbReference type="HAMAP-Rule" id="MF_00252"/>
    </source>
</evidence>
<dbReference type="NCBIfam" id="NF001756">
    <property type="entry name" value="PRK00484.1"/>
    <property type="match status" value="1"/>
</dbReference>
<comment type="subunit">
    <text evidence="8">Homodimer.</text>
</comment>
<comment type="similarity">
    <text evidence="8">Belongs to the class-II aminoacyl-tRNA synthetase family.</text>
</comment>
<comment type="cofactor">
    <cofactor evidence="8 9">
        <name>Mg(2+)</name>
        <dbReference type="ChEBI" id="CHEBI:18420"/>
    </cofactor>
    <text evidence="8 9">Binds 3 Mg(2+) ions per subunit.</text>
</comment>
<gene>
    <name evidence="8 11" type="primary">lysS</name>
    <name evidence="11" type="ORF">EAH68_02860</name>
</gene>
<dbReference type="CDD" id="cd04322">
    <property type="entry name" value="LysRS_N"/>
    <property type="match status" value="1"/>
</dbReference>
<dbReference type="RefSeq" id="WP_126119821.1">
    <property type="nucleotide sequence ID" value="NZ_RXHJ01000003.1"/>
</dbReference>
<dbReference type="InterPro" id="IPR012340">
    <property type="entry name" value="NA-bd_OB-fold"/>
</dbReference>
<dbReference type="AlphaFoldDB" id="A0A430I1M3"/>
<dbReference type="InterPro" id="IPR006195">
    <property type="entry name" value="aa-tRNA-synth_II"/>
</dbReference>
<reference evidence="11 12" key="1">
    <citation type="submission" date="2018-12" db="EMBL/GenBank/DDBJ databases">
        <title>YIM 101343 draft genome.</title>
        <authorList>
            <person name="Chen X."/>
        </authorList>
    </citation>
    <scope>NUCLEOTIDE SEQUENCE [LARGE SCALE GENOMIC DNA]</scope>
    <source>
        <strain evidence="11 12">YIM 101343</strain>
    </source>
</reference>
<evidence type="ECO:0000313" key="12">
    <source>
        <dbReference type="Proteomes" id="UP000274907"/>
    </source>
</evidence>
<dbReference type="InterPro" id="IPR044136">
    <property type="entry name" value="Lys-tRNA-ligase_II_N"/>
</dbReference>
<keyword evidence="4 8" id="KW-0067">ATP-binding</keyword>
<dbReference type="PRINTS" id="PR00982">
    <property type="entry name" value="TRNASYNTHLYS"/>
</dbReference>
<dbReference type="InterPro" id="IPR004364">
    <property type="entry name" value="Aa-tRNA-synt_II"/>
</dbReference>
<dbReference type="Pfam" id="PF00152">
    <property type="entry name" value="tRNA-synt_2"/>
    <property type="match status" value="1"/>
</dbReference>
<keyword evidence="8" id="KW-0963">Cytoplasm</keyword>
<dbReference type="PANTHER" id="PTHR42918:SF15">
    <property type="entry name" value="LYSINE--TRNA LIGASE, CHLOROPLASTIC_MITOCHONDRIAL"/>
    <property type="match status" value="1"/>
</dbReference>
<evidence type="ECO:0000256" key="4">
    <source>
        <dbReference type="ARBA" id="ARBA00022840"/>
    </source>
</evidence>
<evidence type="ECO:0000256" key="3">
    <source>
        <dbReference type="ARBA" id="ARBA00022741"/>
    </source>
</evidence>
<dbReference type="Proteomes" id="UP000274907">
    <property type="component" value="Unassembled WGS sequence"/>
</dbReference>
<evidence type="ECO:0000256" key="9">
    <source>
        <dbReference type="RuleBase" id="RU000336"/>
    </source>
</evidence>
<dbReference type="GO" id="GO:0000049">
    <property type="term" value="F:tRNA binding"/>
    <property type="evidence" value="ECO:0007669"/>
    <property type="project" value="TreeGrafter"/>
</dbReference>
<comment type="catalytic activity">
    <reaction evidence="7 8 9">
        <text>tRNA(Lys) + L-lysine + ATP = L-lysyl-tRNA(Lys) + AMP + diphosphate</text>
        <dbReference type="Rhea" id="RHEA:20792"/>
        <dbReference type="Rhea" id="RHEA-COMP:9696"/>
        <dbReference type="Rhea" id="RHEA-COMP:9697"/>
        <dbReference type="ChEBI" id="CHEBI:30616"/>
        <dbReference type="ChEBI" id="CHEBI:32551"/>
        <dbReference type="ChEBI" id="CHEBI:33019"/>
        <dbReference type="ChEBI" id="CHEBI:78442"/>
        <dbReference type="ChEBI" id="CHEBI:78529"/>
        <dbReference type="ChEBI" id="CHEBI:456215"/>
        <dbReference type="EC" id="6.1.1.6"/>
    </reaction>
</comment>
<dbReference type="EMBL" id="RXHJ01000003">
    <property type="protein sequence ID" value="RSZ65103.1"/>
    <property type="molecule type" value="Genomic_DNA"/>
</dbReference>
<dbReference type="NCBIfam" id="TIGR00499">
    <property type="entry name" value="lysS_bact"/>
    <property type="match status" value="1"/>
</dbReference>
<comment type="subcellular location">
    <subcellularLocation>
        <location evidence="8">Cytoplasm</location>
    </subcellularLocation>
</comment>
<keyword evidence="3 8" id="KW-0547">Nucleotide-binding</keyword>
<dbReference type="InterPro" id="IPR004365">
    <property type="entry name" value="NA-bd_OB_tRNA"/>
</dbReference>
<evidence type="ECO:0000256" key="2">
    <source>
        <dbReference type="ARBA" id="ARBA00022723"/>
    </source>
</evidence>
<feature type="domain" description="Aminoacyl-transfer RNA synthetases class-II family profile" evidence="10">
    <location>
        <begin position="206"/>
        <end position="527"/>
    </location>
</feature>
<accession>A0A430I1M3</accession>
<organism evidence="11 12">
    <name type="scientific">Corynebacterium hylobatis</name>
    <dbReference type="NCBI Taxonomy" id="1859290"/>
    <lineage>
        <taxon>Bacteria</taxon>
        <taxon>Bacillati</taxon>
        <taxon>Actinomycetota</taxon>
        <taxon>Actinomycetes</taxon>
        <taxon>Mycobacteriales</taxon>
        <taxon>Corynebacteriaceae</taxon>
        <taxon>Corynebacterium</taxon>
    </lineage>
</organism>
<dbReference type="Gene3D" id="2.40.50.140">
    <property type="entry name" value="Nucleic acid-binding proteins"/>
    <property type="match status" value="1"/>
</dbReference>
<feature type="binding site" evidence="8">
    <location>
        <position position="447"/>
    </location>
    <ligand>
        <name>Mg(2+)</name>
        <dbReference type="ChEBI" id="CHEBI:18420"/>
        <label>1</label>
    </ligand>
</feature>
<dbReference type="GO" id="GO:0006430">
    <property type="term" value="P:lysyl-tRNA aminoacylation"/>
    <property type="evidence" value="ECO:0007669"/>
    <property type="project" value="UniProtKB-UniRule"/>
</dbReference>
<dbReference type="SUPFAM" id="SSF50249">
    <property type="entry name" value="Nucleic acid-binding proteins"/>
    <property type="match status" value="1"/>
</dbReference>
<evidence type="ECO:0000259" key="10">
    <source>
        <dbReference type="PROSITE" id="PS50862"/>
    </source>
</evidence>
<name>A0A430I1M3_9CORY</name>
<sequence length="530" mass="58968">MSEQKNSQAIKADSGTDLPEQLRIRREKRARLLESGVEPYPVTVDRTISLHDLREKFVVVPEGETAEGSEGVTYLAPGEETDTEVAVVGRLIFMRNTGKLCFATLQAGDGTQVQAMLSLAEVGQESLDSWKSDVDLGDFISVRGRVIASRRGELSVMASSWQMAAKALRPLPVAFADMSEDTRVRHRYTDLIMREQARTNAMTRIKVMRALRHHLESEGFHEIETPMLQTLHGGAAARPFVTHSNALDIDLYLRIAPELFLKRAVVGGLERVFEVNRNFRNEGIDSTHSPEFAMLETYQAWGDYTDGARMIQGLVQSVALEVFGSTTVTWVDGTEFDLGGEWPVIEMYPSLNEALQRQHPGQPEVTIDSTVEELKKLADVVGLDVPKAGGWGHGKLVEEIWEVLCEDQLQGPIFVKDFPVETSPLTRQHRSKPGVTEKWDLYVRGFELATGYSELVDPIIQRERFEDQARLAAGGDEEAMVLDEEFLAAMEQGMPPTAGCGMGLDRLLMALTGLGIRETVLFPLVKPEQK</sequence>
<dbReference type="Gene3D" id="3.30.930.10">
    <property type="entry name" value="Bira Bifunctional Protein, Domain 2"/>
    <property type="match status" value="1"/>
</dbReference>
<evidence type="ECO:0000256" key="6">
    <source>
        <dbReference type="ARBA" id="ARBA00023146"/>
    </source>
</evidence>
<evidence type="ECO:0000256" key="5">
    <source>
        <dbReference type="ARBA" id="ARBA00022842"/>
    </source>
</evidence>